<dbReference type="KEGG" id="gsl:Gasu_53990"/>
<dbReference type="Proteomes" id="UP000030680">
    <property type="component" value="Unassembled WGS sequence"/>
</dbReference>
<evidence type="ECO:0000313" key="2">
    <source>
        <dbReference type="EMBL" id="EME27065.1"/>
    </source>
</evidence>
<organism evidence="2 3">
    <name type="scientific">Galdieria sulphuraria</name>
    <name type="common">Red alga</name>
    <dbReference type="NCBI Taxonomy" id="130081"/>
    <lineage>
        <taxon>Eukaryota</taxon>
        <taxon>Rhodophyta</taxon>
        <taxon>Bangiophyceae</taxon>
        <taxon>Galdieriales</taxon>
        <taxon>Galdieriaceae</taxon>
        <taxon>Galdieria</taxon>
    </lineage>
</organism>
<gene>
    <name evidence="2" type="ORF">Gasu_53990</name>
</gene>
<dbReference type="Gramene" id="EME27065">
    <property type="protein sequence ID" value="EME27065"/>
    <property type="gene ID" value="Gasu_53990"/>
</dbReference>
<evidence type="ECO:0000256" key="1">
    <source>
        <dbReference type="SAM" id="MobiDB-lite"/>
    </source>
</evidence>
<reference evidence="3" key="1">
    <citation type="journal article" date="2013" name="Science">
        <title>Gene transfer from bacteria and archaea facilitated evolution of an extremophilic eukaryote.</title>
        <authorList>
            <person name="Schonknecht G."/>
            <person name="Chen W.H."/>
            <person name="Ternes C.M."/>
            <person name="Barbier G.G."/>
            <person name="Shrestha R.P."/>
            <person name="Stanke M."/>
            <person name="Brautigam A."/>
            <person name="Baker B.J."/>
            <person name="Banfield J.F."/>
            <person name="Garavito R.M."/>
            <person name="Carr K."/>
            <person name="Wilkerson C."/>
            <person name="Rensing S.A."/>
            <person name="Gagneul D."/>
            <person name="Dickenson N.E."/>
            <person name="Oesterhelt C."/>
            <person name="Lercher M.J."/>
            <person name="Weber A.P."/>
        </authorList>
    </citation>
    <scope>NUCLEOTIDE SEQUENCE [LARGE SCALE GENOMIC DNA]</scope>
    <source>
        <strain evidence="3">074W</strain>
    </source>
</reference>
<sequence length="89" mass="9805">MAQKLEFTLNLLKVPKPEDTKSCFQKITTERNGHFKASLSAIIPSSTGHFEKKKQSTGSISSDPRSIFSKGEIDNSSLKIPRNILGISI</sequence>
<accession>M2WT39</accession>
<dbReference type="RefSeq" id="XP_005703585.1">
    <property type="nucleotide sequence ID" value="XM_005703528.1"/>
</dbReference>
<protein>
    <submittedName>
        <fullName evidence="2">Uncharacterized protein</fullName>
    </submittedName>
</protein>
<dbReference type="GeneID" id="17086001"/>
<feature type="region of interest" description="Disordered" evidence="1">
    <location>
        <begin position="48"/>
        <end position="68"/>
    </location>
</feature>
<proteinExistence type="predicted"/>
<dbReference type="AlphaFoldDB" id="M2WT39"/>
<keyword evidence="3" id="KW-1185">Reference proteome</keyword>
<evidence type="ECO:0000313" key="3">
    <source>
        <dbReference type="Proteomes" id="UP000030680"/>
    </source>
</evidence>
<name>M2WT39_GALSU</name>
<dbReference type="EMBL" id="KB454538">
    <property type="protein sequence ID" value="EME27065.1"/>
    <property type="molecule type" value="Genomic_DNA"/>
</dbReference>